<dbReference type="Gene3D" id="3.90.1680.10">
    <property type="entry name" value="SOS response associated peptidase-like"/>
    <property type="match status" value="1"/>
</dbReference>
<keyword evidence="7" id="KW-0456">Lyase</keyword>
<evidence type="ECO:0000256" key="9">
    <source>
        <dbReference type="SAM" id="MobiDB-lite"/>
    </source>
</evidence>
<keyword evidence="4 8" id="KW-0378">Hydrolase</keyword>
<accession>A0A7S8C2B8</accession>
<evidence type="ECO:0000256" key="3">
    <source>
        <dbReference type="ARBA" id="ARBA00022763"/>
    </source>
</evidence>
<dbReference type="SUPFAM" id="SSF143081">
    <property type="entry name" value="BB1717-like"/>
    <property type="match status" value="1"/>
</dbReference>
<comment type="similarity">
    <text evidence="1 8">Belongs to the SOS response-associated peptidase family.</text>
</comment>
<dbReference type="EC" id="3.4.-.-" evidence="8"/>
<keyword evidence="5" id="KW-0190">Covalent protein-DNA linkage</keyword>
<evidence type="ECO:0000256" key="1">
    <source>
        <dbReference type="ARBA" id="ARBA00008136"/>
    </source>
</evidence>
<evidence type="ECO:0000256" key="8">
    <source>
        <dbReference type="RuleBase" id="RU364100"/>
    </source>
</evidence>
<feature type="region of interest" description="Disordered" evidence="9">
    <location>
        <begin position="208"/>
        <end position="227"/>
    </location>
</feature>
<reference evidence="10 11" key="1">
    <citation type="submission" date="2020-06" db="EMBL/GenBank/DDBJ databases">
        <title>Genome sequence of 2 isolates from Red Sea Mangroves.</title>
        <authorList>
            <person name="Sefrji F."/>
            <person name="Michoud G."/>
            <person name="Merlino G."/>
            <person name="Daffonchio D."/>
        </authorList>
    </citation>
    <scope>NUCLEOTIDE SEQUENCE [LARGE SCALE GENOMIC DNA]</scope>
    <source>
        <strain evidence="10 11">R1DC25</strain>
    </source>
</reference>
<keyword evidence="6" id="KW-0238">DNA-binding</keyword>
<dbReference type="GO" id="GO:0003697">
    <property type="term" value="F:single-stranded DNA binding"/>
    <property type="evidence" value="ECO:0007669"/>
    <property type="project" value="InterPro"/>
</dbReference>
<dbReference type="AlphaFoldDB" id="A0A7S8C2B8"/>
<dbReference type="InterPro" id="IPR003738">
    <property type="entry name" value="SRAP"/>
</dbReference>
<organism evidence="10 11">
    <name type="scientific">Kaustia mangrovi</name>
    <dbReference type="NCBI Taxonomy" id="2593653"/>
    <lineage>
        <taxon>Bacteria</taxon>
        <taxon>Pseudomonadati</taxon>
        <taxon>Pseudomonadota</taxon>
        <taxon>Alphaproteobacteria</taxon>
        <taxon>Hyphomicrobiales</taxon>
        <taxon>Parvibaculaceae</taxon>
        <taxon>Kaustia</taxon>
    </lineage>
</organism>
<dbReference type="Pfam" id="PF02586">
    <property type="entry name" value="SRAP"/>
    <property type="match status" value="1"/>
</dbReference>
<proteinExistence type="inferred from homology"/>
<evidence type="ECO:0000313" key="11">
    <source>
        <dbReference type="Proteomes" id="UP000593594"/>
    </source>
</evidence>
<dbReference type="GO" id="GO:0016829">
    <property type="term" value="F:lyase activity"/>
    <property type="evidence" value="ECO:0007669"/>
    <property type="project" value="UniProtKB-KW"/>
</dbReference>
<evidence type="ECO:0000256" key="5">
    <source>
        <dbReference type="ARBA" id="ARBA00023124"/>
    </source>
</evidence>
<evidence type="ECO:0000256" key="4">
    <source>
        <dbReference type="ARBA" id="ARBA00022801"/>
    </source>
</evidence>
<sequence>MCGVYSLSAVPEDVAELLGCENVPEEGLRDFIAPGSAIAICRRAGEGREAVMVRWGLVPSWAKEVGTGKPLINARAESVLDKPSFRDAMRRRRCLVPASVFYEWHGDAPGRKQAYSVARSGGATLFAMAGLWETWRSPDGDVLESAAIVTTAANDRLSEIHPRMPAVILEQDFAAWLDTESVSATEATRLLNRAGGAFFAPEPVDLSRPKRAAGREPAAQSDQLSLL</sequence>
<dbReference type="GO" id="GO:0006508">
    <property type="term" value="P:proteolysis"/>
    <property type="evidence" value="ECO:0007669"/>
    <property type="project" value="UniProtKB-KW"/>
</dbReference>
<gene>
    <name evidence="10" type="ORF">HW532_04775</name>
</gene>
<evidence type="ECO:0000313" key="10">
    <source>
        <dbReference type="EMBL" id="QPC42081.1"/>
    </source>
</evidence>
<dbReference type="KEGG" id="kmn:HW532_04775"/>
<keyword evidence="2 8" id="KW-0645">Protease</keyword>
<evidence type="ECO:0000256" key="7">
    <source>
        <dbReference type="ARBA" id="ARBA00023239"/>
    </source>
</evidence>
<dbReference type="GO" id="GO:0008233">
    <property type="term" value="F:peptidase activity"/>
    <property type="evidence" value="ECO:0007669"/>
    <property type="project" value="UniProtKB-KW"/>
</dbReference>
<dbReference type="EMBL" id="CP058214">
    <property type="protein sequence ID" value="QPC42081.1"/>
    <property type="molecule type" value="Genomic_DNA"/>
</dbReference>
<keyword evidence="3" id="KW-0227">DNA damage</keyword>
<dbReference type="InterPro" id="IPR036590">
    <property type="entry name" value="SRAP-like"/>
</dbReference>
<dbReference type="RefSeq" id="WP_213163311.1">
    <property type="nucleotide sequence ID" value="NZ_CP058214.1"/>
</dbReference>
<dbReference type="GO" id="GO:0106300">
    <property type="term" value="P:protein-DNA covalent cross-linking repair"/>
    <property type="evidence" value="ECO:0007669"/>
    <property type="project" value="InterPro"/>
</dbReference>
<dbReference type="PANTHER" id="PTHR13604">
    <property type="entry name" value="DC12-RELATED"/>
    <property type="match status" value="1"/>
</dbReference>
<keyword evidence="11" id="KW-1185">Reference proteome</keyword>
<dbReference type="PANTHER" id="PTHR13604:SF0">
    <property type="entry name" value="ABASIC SITE PROCESSING PROTEIN HMCES"/>
    <property type="match status" value="1"/>
</dbReference>
<protein>
    <recommendedName>
        <fullName evidence="8">Abasic site processing protein</fullName>
        <ecNumber evidence="8">3.4.-.-</ecNumber>
    </recommendedName>
</protein>
<evidence type="ECO:0000256" key="2">
    <source>
        <dbReference type="ARBA" id="ARBA00022670"/>
    </source>
</evidence>
<name>A0A7S8C2B8_9HYPH</name>
<dbReference type="Proteomes" id="UP000593594">
    <property type="component" value="Chromosome"/>
</dbReference>
<evidence type="ECO:0000256" key="6">
    <source>
        <dbReference type="ARBA" id="ARBA00023125"/>
    </source>
</evidence>